<proteinExistence type="predicted"/>
<sequence length="147" mass="16784">MEPFMQIEDMAQHTGLSAHTLRYYERIGLIAPVHRAPGGQRRYGPADLQWVAFLLRLRNTGMPIRQMQVYAQMRSAGDTTLIARRDLLQAHLQAVEAQMQELAQTATYLRQKIAIYDEQVSRNPSSCEDSSHDVRQPEPLTTPATHR</sequence>
<dbReference type="SUPFAM" id="SSF46955">
    <property type="entry name" value="Putative DNA-binding domain"/>
    <property type="match status" value="1"/>
</dbReference>
<dbReference type="CDD" id="cd01109">
    <property type="entry name" value="HTH_YyaN"/>
    <property type="match status" value="1"/>
</dbReference>
<dbReference type="InterPro" id="IPR009061">
    <property type="entry name" value="DNA-bd_dom_put_sf"/>
</dbReference>
<keyword evidence="6" id="KW-1185">Reference proteome</keyword>
<name>A0ABQ2PL07_9NEIS</name>
<dbReference type="SMART" id="SM00422">
    <property type="entry name" value="HTH_MERR"/>
    <property type="match status" value="1"/>
</dbReference>
<gene>
    <name evidence="5" type="ORF">GCM10010971_21270</name>
</gene>
<protein>
    <recommendedName>
        <fullName evidence="4">HTH merR-type domain-containing protein</fullName>
    </recommendedName>
</protein>
<evidence type="ECO:0000256" key="3">
    <source>
        <dbReference type="SAM" id="MobiDB-lite"/>
    </source>
</evidence>
<dbReference type="InterPro" id="IPR047057">
    <property type="entry name" value="MerR_fam"/>
</dbReference>
<keyword evidence="1" id="KW-0238">DNA-binding</keyword>
<comment type="caution">
    <text evidence="5">The sequence shown here is derived from an EMBL/GenBank/DDBJ whole genome shotgun (WGS) entry which is preliminary data.</text>
</comment>
<dbReference type="PANTHER" id="PTHR30204:SF98">
    <property type="entry name" value="HTH-TYPE TRANSCRIPTIONAL REGULATOR ADHR"/>
    <property type="match status" value="1"/>
</dbReference>
<evidence type="ECO:0000256" key="2">
    <source>
        <dbReference type="SAM" id="Coils"/>
    </source>
</evidence>
<dbReference type="Pfam" id="PF13411">
    <property type="entry name" value="MerR_1"/>
    <property type="match status" value="1"/>
</dbReference>
<organism evidence="5 6">
    <name type="scientific">Silvimonas amylolytica</name>
    <dbReference type="NCBI Taxonomy" id="449663"/>
    <lineage>
        <taxon>Bacteria</taxon>
        <taxon>Pseudomonadati</taxon>
        <taxon>Pseudomonadota</taxon>
        <taxon>Betaproteobacteria</taxon>
        <taxon>Neisseriales</taxon>
        <taxon>Chitinibacteraceae</taxon>
        <taxon>Silvimonas</taxon>
    </lineage>
</organism>
<dbReference type="InterPro" id="IPR000551">
    <property type="entry name" value="MerR-type_HTH_dom"/>
</dbReference>
<evidence type="ECO:0000256" key="1">
    <source>
        <dbReference type="ARBA" id="ARBA00023125"/>
    </source>
</evidence>
<dbReference type="PRINTS" id="PR00040">
    <property type="entry name" value="HTHMERR"/>
</dbReference>
<dbReference type="RefSeq" id="WP_188693025.1">
    <property type="nucleotide sequence ID" value="NZ_BMLY01000003.1"/>
</dbReference>
<dbReference type="Proteomes" id="UP000621859">
    <property type="component" value="Unassembled WGS sequence"/>
</dbReference>
<evidence type="ECO:0000313" key="5">
    <source>
        <dbReference type="EMBL" id="GGP26308.1"/>
    </source>
</evidence>
<feature type="coiled-coil region" evidence="2">
    <location>
        <begin position="85"/>
        <end position="112"/>
    </location>
</feature>
<dbReference type="Gene3D" id="1.10.1660.10">
    <property type="match status" value="1"/>
</dbReference>
<feature type="domain" description="HTH merR-type" evidence="4">
    <location>
        <begin position="1"/>
        <end position="73"/>
    </location>
</feature>
<feature type="region of interest" description="Disordered" evidence="3">
    <location>
        <begin position="121"/>
        <end position="147"/>
    </location>
</feature>
<keyword evidence="2" id="KW-0175">Coiled coil</keyword>
<reference evidence="6" key="1">
    <citation type="journal article" date="2019" name="Int. J. Syst. Evol. Microbiol.">
        <title>The Global Catalogue of Microorganisms (GCM) 10K type strain sequencing project: providing services to taxonomists for standard genome sequencing and annotation.</title>
        <authorList>
            <consortium name="The Broad Institute Genomics Platform"/>
            <consortium name="The Broad Institute Genome Sequencing Center for Infectious Disease"/>
            <person name="Wu L."/>
            <person name="Ma J."/>
        </authorList>
    </citation>
    <scope>NUCLEOTIDE SEQUENCE [LARGE SCALE GENOMIC DNA]</scope>
    <source>
        <strain evidence="6">CGMCC 1.8860</strain>
    </source>
</reference>
<dbReference type="PROSITE" id="PS50937">
    <property type="entry name" value="HTH_MERR_2"/>
    <property type="match status" value="1"/>
</dbReference>
<dbReference type="PANTHER" id="PTHR30204">
    <property type="entry name" value="REDOX-CYCLING DRUG-SENSING TRANSCRIPTIONAL ACTIVATOR SOXR"/>
    <property type="match status" value="1"/>
</dbReference>
<evidence type="ECO:0000259" key="4">
    <source>
        <dbReference type="PROSITE" id="PS50937"/>
    </source>
</evidence>
<dbReference type="EMBL" id="BMLY01000003">
    <property type="protein sequence ID" value="GGP26308.1"/>
    <property type="molecule type" value="Genomic_DNA"/>
</dbReference>
<accession>A0ABQ2PL07</accession>
<evidence type="ECO:0000313" key="6">
    <source>
        <dbReference type="Proteomes" id="UP000621859"/>
    </source>
</evidence>